<proteinExistence type="predicted"/>
<dbReference type="Proteomes" id="UP000716004">
    <property type="component" value="Unassembled WGS sequence"/>
</dbReference>
<evidence type="ECO:0000313" key="1">
    <source>
        <dbReference type="EMBL" id="MBX8631169.1"/>
    </source>
</evidence>
<name>A0A8J8CAI9_9ARCH</name>
<dbReference type="EMBL" id="JAHEAC010000033">
    <property type="protein sequence ID" value="MBX8644006.1"/>
    <property type="molecule type" value="Genomic_DNA"/>
</dbReference>
<protein>
    <submittedName>
        <fullName evidence="1">Uncharacterized protein</fullName>
    </submittedName>
</protein>
<dbReference type="Proteomes" id="UP000750197">
    <property type="component" value="Unassembled WGS sequence"/>
</dbReference>
<sequence length="116" mass="12795">MNSSGDSEPDVDVEITGKLLARMEERYGRPVPLLVRIRLTEGPCRDDWCQPIRSLVADFVADGTRPASAVPVKSSNGITVYFDPGLLQSIRKRKGKVTIGLTPLGKIKIEGIHYPY</sequence>
<gene>
    <name evidence="1" type="ORF">J9259_01405</name>
    <name evidence="2" type="ORF">KIY12_04695</name>
</gene>
<reference evidence="1" key="1">
    <citation type="submission" date="2021-04" db="EMBL/GenBank/DDBJ databases">
        <title>Genomic insights into ecological role and evolution of a novel Thermoplasmata order Candidatus Sysuiplasmatales.</title>
        <authorList>
            <person name="Yuan Y."/>
        </authorList>
    </citation>
    <scope>NUCLEOTIDE SEQUENCE</scope>
    <source>
        <strain evidence="2">TUT19-bin139</strain>
        <strain evidence="1">YP2-bin.285</strain>
    </source>
</reference>
<comment type="caution">
    <text evidence="1">The sequence shown here is derived from an EMBL/GenBank/DDBJ whole genome shotgun (WGS) entry which is preliminary data.</text>
</comment>
<dbReference type="AlphaFoldDB" id="A0A8J8CAI9"/>
<evidence type="ECO:0000313" key="3">
    <source>
        <dbReference type="Proteomes" id="UP000716004"/>
    </source>
</evidence>
<accession>A0A8J8CAI9</accession>
<organism evidence="1 3">
    <name type="scientific">Candidatus Sysuiplasma superficiale</name>
    <dbReference type="NCBI Taxonomy" id="2823368"/>
    <lineage>
        <taxon>Archaea</taxon>
        <taxon>Methanobacteriati</taxon>
        <taxon>Thermoplasmatota</taxon>
        <taxon>Thermoplasmata</taxon>
        <taxon>Candidatus Sysuiplasmatales</taxon>
        <taxon>Candidatus Sysuiplasmataceae</taxon>
        <taxon>Candidatus Sysuiplasma</taxon>
    </lineage>
</organism>
<evidence type="ECO:0000313" key="2">
    <source>
        <dbReference type="EMBL" id="MBX8644006.1"/>
    </source>
</evidence>
<dbReference type="EMBL" id="JAGVSJ010000002">
    <property type="protein sequence ID" value="MBX8631169.1"/>
    <property type="molecule type" value="Genomic_DNA"/>
</dbReference>